<accession>A0ACC0ZE84</accession>
<gene>
    <name evidence="1" type="ORF">Pint_16064</name>
</gene>
<sequence>MVCQRRNDILLQATIMVMMISVKRFYEHGGEMQVAQDAPLKPSMDIFAVGYANGGMLSYYKLLLCSCCVSKIANEADLVEQWNDSSGGQPHRVFGSGNKKDAIISRQASMLEQSVNNTERMRESSSKRYRDFHIPWEWMFDTGLIGQLLKLVRNVDCKQMKLSSLRLAKEYMKRISKELKFSNECSQEQEQSGFVIETISAFEELEKVVNILHVAYTSQSHGQSSYSTDDLPKAVVMTLNQGSAVKRMDFHSMQQILLLGKCGGYNRWRG</sequence>
<evidence type="ECO:0000313" key="1">
    <source>
        <dbReference type="EMBL" id="KAJ0048917.1"/>
    </source>
</evidence>
<keyword evidence="2" id="KW-1185">Reference proteome</keyword>
<dbReference type="EMBL" id="CM047737">
    <property type="protein sequence ID" value="KAJ0048917.1"/>
    <property type="molecule type" value="Genomic_DNA"/>
</dbReference>
<protein>
    <submittedName>
        <fullName evidence="1">Uncharacterized protein</fullName>
    </submittedName>
</protein>
<reference evidence="2" key="1">
    <citation type="journal article" date="2023" name="G3 (Bethesda)">
        <title>Genome assembly and association tests identify interacting loci associated with vigor, precocity, and sex in interspecific pistachio rootstocks.</title>
        <authorList>
            <person name="Palmer W."/>
            <person name="Jacygrad E."/>
            <person name="Sagayaradj S."/>
            <person name="Cavanaugh K."/>
            <person name="Han R."/>
            <person name="Bertier L."/>
            <person name="Beede B."/>
            <person name="Kafkas S."/>
            <person name="Golino D."/>
            <person name="Preece J."/>
            <person name="Michelmore R."/>
        </authorList>
    </citation>
    <scope>NUCLEOTIDE SEQUENCE [LARGE SCALE GENOMIC DNA]</scope>
</reference>
<organism evidence="1 2">
    <name type="scientific">Pistacia integerrima</name>
    <dbReference type="NCBI Taxonomy" id="434235"/>
    <lineage>
        <taxon>Eukaryota</taxon>
        <taxon>Viridiplantae</taxon>
        <taxon>Streptophyta</taxon>
        <taxon>Embryophyta</taxon>
        <taxon>Tracheophyta</taxon>
        <taxon>Spermatophyta</taxon>
        <taxon>Magnoliopsida</taxon>
        <taxon>eudicotyledons</taxon>
        <taxon>Gunneridae</taxon>
        <taxon>Pentapetalae</taxon>
        <taxon>rosids</taxon>
        <taxon>malvids</taxon>
        <taxon>Sapindales</taxon>
        <taxon>Anacardiaceae</taxon>
        <taxon>Pistacia</taxon>
    </lineage>
</organism>
<comment type="caution">
    <text evidence="1">The sequence shown here is derived from an EMBL/GenBank/DDBJ whole genome shotgun (WGS) entry which is preliminary data.</text>
</comment>
<evidence type="ECO:0000313" key="2">
    <source>
        <dbReference type="Proteomes" id="UP001163603"/>
    </source>
</evidence>
<proteinExistence type="predicted"/>
<name>A0ACC0ZE84_9ROSI</name>
<dbReference type="Proteomes" id="UP001163603">
    <property type="component" value="Chromosome 2"/>
</dbReference>